<sequence length="173" mass="19929">MWLAGATATYPKHFDRDNSAEAAEIYEPRYNGDRERITQKTPKRLARGNIAMRIPVNLTKKIENPLSGPTRIPEAVYDELDIQPKISDRRGKEYAGRSGADSKSALGEINAATVDDSMFVGGVRRLLMKQWSSRQRPSRVRAEWNESPEINLSLRELLRDRRRRLNPRPLKWE</sequence>
<dbReference type="Proteomes" id="UP000250266">
    <property type="component" value="Unassembled WGS sequence"/>
</dbReference>
<evidence type="ECO:0000313" key="1">
    <source>
        <dbReference type="EMBL" id="OCK78412.1"/>
    </source>
</evidence>
<proteinExistence type="predicted"/>
<accession>A0A8E2E6R2</accession>
<dbReference type="AlphaFoldDB" id="A0A8E2E6R2"/>
<name>A0A8E2E6R2_9PEZI</name>
<reference evidence="1 2" key="1">
    <citation type="journal article" date="2016" name="Nat. Commun.">
        <title>Ectomycorrhizal ecology is imprinted in the genome of the dominant symbiotic fungus Cenococcum geophilum.</title>
        <authorList>
            <consortium name="DOE Joint Genome Institute"/>
            <person name="Peter M."/>
            <person name="Kohler A."/>
            <person name="Ohm R.A."/>
            <person name="Kuo A."/>
            <person name="Krutzmann J."/>
            <person name="Morin E."/>
            <person name="Arend M."/>
            <person name="Barry K.W."/>
            <person name="Binder M."/>
            <person name="Choi C."/>
            <person name="Clum A."/>
            <person name="Copeland A."/>
            <person name="Grisel N."/>
            <person name="Haridas S."/>
            <person name="Kipfer T."/>
            <person name="LaButti K."/>
            <person name="Lindquist E."/>
            <person name="Lipzen A."/>
            <person name="Maire R."/>
            <person name="Meier B."/>
            <person name="Mihaltcheva S."/>
            <person name="Molinier V."/>
            <person name="Murat C."/>
            <person name="Poggeler S."/>
            <person name="Quandt C.A."/>
            <person name="Sperisen C."/>
            <person name="Tritt A."/>
            <person name="Tisserant E."/>
            <person name="Crous P.W."/>
            <person name="Henrissat B."/>
            <person name="Nehls U."/>
            <person name="Egli S."/>
            <person name="Spatafora J.W."/>
            <person name="Grigoriev I.V."/>
            <person name="Martin F.M."/>
        </authorList>
    </citation>
    <scope>NUCLEOTIDE SEQUENCE [LARGE SCALE GENOMIC DNA]</scope>
    <source>
        <strain evidence="1 2">CBS 459.81</strain>
    </source>
</reference>
<evidence type="ECO:0000313" key="2">
    <source>
        <dbReference type="Proteomes" id="UP000250266"/>
    </source>
</evidence>
<protein>
    <submittedName>
        <fullName evidence="1">Uncharacterized protein</fullName>
    </submittedName>
</protein>
<organism evidence="1 2">
    <name type="scientific">Lepidopterella palustris CBS 459.81</name>
    <dbReference type="NCBI Taxonomy" id="1314670"/>
    <lineage>
        <taxon>Eukaryota</taxon>
        <taxon>Fungi</taxon>
        <taxon>Dikarya</taxon>
        <taxon>Ascomycota</taxon>
        <taxon>Pezizomycotina</taxon>
        <taxon>Dothideomycetes</taxon>
        <taxon>Pleosporomycetidae</taxon>
        <taxon>Mytilinidiales</taxon>
        <taxon>Argynnaceae</taxon>
        <taxon>Lepidopterella</taxon>
    </lineage>
</organism>
<keyword evidence="2" id="KW-1185">Reference proteome</keyword>
<dbReference type="EMBL" id="KV745061">
    <property type="protein sequence ID" value="OCK78412.1"/>
    <property type="molecule type" value="Genomic_DNA"/>
</dbReference>
<gene>
    <name evidence="1" type="ORF">K432DRAFT_444653</name>
</gene>